<keyword evidence="2" id="KW-1185">Reference proteome</keyword>
<evidence type="ECO:0000313" key="2">
    <source>
        <dbReference type="Proteomes" id="UP000259465"/>
    </source>
</evidence>
<dbReference type="Proteomes" id="UP000259465">
    <property type="component" value="Chromosome"/>
</dbReference>
<organism evidence="1 2">
    <name type="scientific">Chromobacterium rhizoryzae</name>
    <dbReference type="NCBI Taxonomy" id="1778675"/>
    <lineage>
        <taxon>Bacteria</taxon>
        <taxon>Pseudomonadati</taxon>
        <taxon>Pseudomonadota</taxon>
        <taxon>Betaproteobacteria</taxon>
        <taxon>Neisseriales</taxon>
        <taxon>Chromobacteriaceae</taxon>
        <taxon>Chromobacterium</taxon>
    </lineage>
</organism>
<gene>
    <name evidence="1" type="ORF">D1345_09520</name>
</gene>
<reference evidence="1 2" key="1">
    <citation type="submission" date="2018-08" db="EMBL/GenBank/DDBJ databases">
        <title>Complete genome sequence of JP2-74.</title>
        <authorList>
            <person name="Wu L."/>
        </authorList>
    </citation>
    <scope>NUCLEOTIDE SEQUENCE [LARGE SCALE GENOMIC DNA]</scope>
    <source>
        <strain evidence="1 2">JP2-74</strain>
    </source>
</reference>
<proteinExistence type="predicted"/>
<name>A0AAD0RSW0_9NEIS</name>
<dbReference type="KEGG" id="crz:D1345_09520"/>
<protein>
    <submittedName>
        <fullName evidence="1">Uncharacterized protein</fullName>
    </submittedName>
</protein>
<evidence type="ECO:0000313" key="1">
    <source>
        <dbReference type="EMBL" id="AXT46411.1"/>
    </source>
</evidence>
<dbReference type="EMBL" id="CP031968">
    <property type="protein sequence ID" value="AXT46411.1"/>
    <property type="molecule type" value="Genomic_DNA"/>
</dbReference>
<accession>A0AAD0RSW0</accession>
<sequence>MSMQQNSKPNTPPTSVAIAYGTMLHACKAMVSAQHAGPITPEMYVAWDQAQHIVKNAEAKPVIQTIVMMQQALEVAEEELCTLGALLTEEGFETWTIKLALDVVRIALYGGDGDGQGPEHFTVALAALKAQNDKEEREAACNRT</sequence>
<dbReference type="AlphaFoldDB" id="A0AAD0RSW0"/>